<dbReference type="PROSITE" id="PS50931">
    <property type="entry name" value="HTH_LYSR"/>
    <property type="match status" value="1"/>
</dbReference>
<dbReference type="InterPro" id="IPR036390">
    <property type="entry name" value="WH_DNA-bd_sf"/>
</dbReference>
<keyword evidence="3" id="KW-0238">DNA-binding</keyword>
<reference evidence="6 7" key="1">
    <citation type="submission" date="2024-01" db="EMBL/GenBank/DDBJ databases">
        <title>Mesobacterium rodlantinim sp. nov., isolated from shallow sea hydrothermal systems off Kueishantao Island.</title>
        <authorList>
            <person name="Su Z."/>
            <person name="Tang K."/>
        </authorList>
    </citation>
    <scope>NUCLEOTIDE SEQUENCE [LARGE SCALE GENOMIC DNA]</scope>
    <source>
        <strain evidence="6 7">TK19101</strain>
    </source>
</reference>
<dbReference type="Pfam" id="PF03466">
    <property type="entry name" value="LysR_substrate"/>
    <property type="match status" value="1"/>
</dbReference>
<dbReference type="PRINTS" id="PR00039">
    <property type="entry name" value="HTHLYSR"/>
</dbReference>
<keyword evidence="4" id="KW-0804">Transcription</keyword>
<evidence type="ECO:0000313" key="7">
    <source>
        <dbReference type="Proteomes" id="UP001348149"/>
    </source>
</evidence>
<feature type="domain" description="HTH lysR-type" evidence="5">
    <location>
        <begin position="8"/>
        <end position="65"/>
    </location>
</feature>
<dbReference type="InterPro" id="IPR000847">
    <property type="entry name" value="LysR_HTH_N"/>
</dbReference>
<dbReference type="SUPFAM" id="SSF46785">
    <property type="entry name" value="Winged helix' DNA-binding domain"/>
    <property type="match status" value="1"/>
</dbReference>
<keyword evidence="7" id="KW-1185">Reference proteome</keyword>
<dbReference type="SUPFAM" id="SSF53850">
    <property type="entry name" value="Periplasmic binding protein-like II"/>
    <property type="match status" value="1"/>
</dbReference>
<evidence type="ECO:0000256" key="4">
    <source>
        <dbReference type="ARBA" id="ARBA00023163"/>
    </source>
</evidence>
<name>A0ABU6HKX3_9RHOB</name>
<dbReference type="PANTHER" id="PTHR30537">
    <property type="entry name" value="HTH-TYPE TRANSCRIPTIONAL REGULATOR"/>
    <property type="match status" value="1"/>
</dbReference>
<evidence type="ECO:0000256" key="1">
    <source>
        <dbReference type="ARBA" id="ARBA00009437"/>
    </source>
</evidence>
<dbReference type="Pfam" id="PF00126">
    <property type="entry name" value="HTH_1"/>
    <property type="match status" value="1"/>
</dbReference>
<dbReference type="Proteomes" id="UP001348149">
    <property type="component" value="Unassembled WGS sequence"/>
</dbReference>
<evidence type="ECO:0000259" key="5">
    <source>
        <dbReference type="PROSITE" id="PS50931"/>
    </source>
</evidence>
<evidence type="ECO:0000313" key="6">
    <source>
        <dbReference type="EMBL" id="MEC3863002.1"/>
    </source>
</evidence>
<protein>
    <submittedName>
        <fullName evidence="6">LysR family transcriptional regulator</fullName>
    </submittedName>
</protein>
<comment type="caution">
    <text evidence="6">The sequence shown here is derived from an EMBL/GenBank/DDBJ whole genome shotgun (WGS) entry which is preliminary data.</text>
</comment>
<keyword evidence="2" id="KW-0805">Transcription regulation</keyword>
<dbReference type="InterPro" id="IPR005119">
    <property type="entry name" value="LysR_subst-bd"/>
</dbReference>
<dbReference type="Gene3D" id="3.40.190.290">
    <property type="match status" value="1"/>
</dbReference>
<proteinExistence type="inferred from homology"/>
<evidence type="ECO:0000256" key="3">
    <source>
        <dbReference type="ARBA" id="ARBA00023125"/>
    </source>
</evidence>
<sequence>MNWSAITFDWNQARAFLVTAEAGSFSAAARQLGLTQPTLGRQVAALEEALGLVLFERVGRSLELTQSGRDLLAHVRAMGDAAMQVSLSATGHVQEVAGPVSVSVSDLLAVQLMPHLAERLGRVAPQITLDVVASNRISDLQRREADIAVRHVRPDQPELIARLVRQSPAQFFAASSYLDRVGRPSSLQDLARLDFIGLRPFSETVKVLKTYGVPISEDRVRVTSDSGVVVWDMVRRGLGIMPMIRDQAIGTPGIETVLPEFSLLTVPYWLTVHRELHSSRRIRLVFDLLVDLLSAPVLLPA</sequence>
<organism evidence="6 7">
    <name type="scientific">Mesobacterium hydrothermale</name>
    <dbReference type="NCBI Taxonomy" id="3111907"/>
    <lineage>
        <taxon>Bacteria</taxon>
        <taxon>Pseudomonadati</taxon>
        <taxon>Pseudomonadota</taxon>
        <taxon>Alphaproteobacteria</taxon>
        <taxon>Rhodobacterales</taxon>
        <taxon>Roseobacteraceae</taxon>
        <taxon>Mesobacterium</taxon>
    </lineage>
</organism>
<accession>A0ABU6HKX3</accession>
<dbReference type="RefSeq" id="WP_326299074.1">
    <property type="nucleotide sequence ID" value="NZ_JAYLLH010000034.1"/>
</dbReference>
<dbReference type="Gene3D" id="1.10.10.10">
    <property type="entry name" value="Winged helix-like DNA-binding domain superfamily/Winged helix DNA-binding domain"/>
    <property type="match status" value="1"/>
</dbReference>
<evidence type="ECO:0000256" key="2">
    <source>
        <dbReference type="ARBA" id="ARBA00023015"/>
    </source>
</evidence>
<dbReference type="InterPro" id="IPR058163">
    <property type="entry name" value="LysR-type_TF_proteobact-type"/>
</dbReference>
<comment type="similarity">
    <text evidence="1">Belongs to the LysR transcriptional regulatory family.</text>
</comment>
<dbReference type="EMBL" id="JAYLLH010000034">
    <property type="protein sequence ID" value="MEC3863002.1"/>
    <property type="molecule type" value="Genomic_DNA"/>
</dbReference>
<gene>
    <name evidence="6" type="ORF">VK792_17040</name>
</gene>
<dbReference type="InterPro" id="IPR036388">
    <property type="entry name" value="WH-like_DNA-bd_sf"/>
</dbReference>
<dbReference type="PANTHER" id="PTHR30537:SF3">
    <property type="entry name" value="TRANSCRIPTIONAL REGULATORY PROTEIN"/>
    <property type="match status" value="1"/>
</dbReference>